<dbReference type="Proteomes" id="UP000501107">
    <property type="component" value="Chromosome"/>
</dbReference>
<evidence type="ECO:0000313" key="2">
    <source>
        <dbReference type="EMBL" id="AJG77465.1"/>
    </source>
</evidence>
<dbReference type="Pfam" id="PF09851">
    <property type="entry name" value="SHOCT"/>
    <property type="match status" value="1"/>
</dbReference>
<dbReference type="EMBL" id="CP053980">
    <property type="protein sequence ID" value="QKH27615.1"/>
    <property type="molecule type" value="Genomic_DNA"/>
</dbReference>
<name>A0A0B5NM41_BACTU</name>
<reference evidence="3 5" key="2">
    <citation type="submission" date="2020-05" db="EMBL/GenBank/DDBJ databases">
        <title>FDA dAtabase for Regulatory Grade micrObial Sequences (FDA-ARGOS): Supporting development and validation of Infectious Disease Dx tests.</title>
        <authorList>
            <person name="Nelson B."/>
            <person name="Plummer A."/>
            <person name="Tallon L."/>
            <person name="Sadzewicz L."/>
            <person name="Zhao X."/>
            <person name="Vavikolanu K."/>
            <person name="Mehta A."/>
            <person name="Aluvathingal J."/>
            <person name="Nadendla S."/>
            <person name="Myers T."/>
            <person name="Yan Y."/>
            <person name="Sichtig H."/>
        </authorList>
    </citation>
    <scope>NUCLEOTIDE SEQUENCE [LARGE SCALE GENOMIC DNA]</scope>
    <source>
        <strain evidence="3 5">FDAARGOS_795</strain>
    </source>
</reference>
<reference evidence="2 4" key="1">
    <citation type="journal article" date="2015" name="Genome Announc.">
        <title>Complete genome sequences for 35 biothreat assay-relevant bacillus species.</title>
        <authorList>
            <person name="Johnson S.L."/>
            <person name="Daligault H.E."/>
            <person name="Davenport K.W."/>
            <person name="Jaissle J."/>
            <person name="Frey K.G."/>
            <person name="Ladner J.T."/>
            <person name="Broomall S.M."/>
            <person name="Bishop-Lilly K.A."/>
            <person name="Bruce D.C."/>
            <person name="Gibbons H.S."/>
            <person name="Coyne S.R."/>
            <person name="Lo C.C."/>
            <person name="Meincke L."/>
            <person name="Munk A.C."/>
            <person name="Koroleva G.I."/>
            <person name="Rosenzweig C.N."/>
            <person name="Palacios G.F."/>
            <person name="Redden C.L."/>
            <person name="Minogue T.D."/>
            <person name="Chain P.S."/>
        </authorList>
    </citation>
    <scope>NUCLEOTIDE SEQUENCE [LARGE SCALE GENOMIC DNA]</scope>
    <source>
        <strain evidence="2 4">HD1011</strain>
    </source>
</reference>
<dbReference type="InterPro" id="IPR018649">
    <property type="entry name" value="SHOCT"/>
</dbReference>
<evidence type="ECO:0000313" key="5">
    <source>
        <dbReference type="Proteomes" id="UP000501107"/>
    </source>
</evidence>
<evidence type="ECO:0000259" key="1">
    <source>
        <dbReference type="Pfam" id="PF09851"/>
    </source>
</evidence>
<organism evidence="3 5">
    <name type="scientific">Bacillus thuringiensis</name>
    <dbReference type="NCBI Taxonomy" id="1428"/>
    <lineage>
        <taxon>Bacteria</taxon>
        <taxon>Bacillati</taxon>
        <taxon>Bacillota</taxon>
        <taxon>Bacilli</taxon>
        <taxon>Bacillales</taxon>
        <taxon>Bacillaceae</taxon>
        <taxon>Bacillus</taxon>
        <taxon>Bacillus cereus group</taxon>
    </lineage>
</organism>
<feature type="domain" description="SHOCT" evidence="1">
    <location>
        <begin position="17"/>
        <end position="44"/>
    </location>
</feature>
<dbReference type="GeneID" id="45025571"/>
<evidence type="ECO:0000313" key="4">
    <source>
        <dbReference type="Proteomes" id="UP000031876"/>
    </source>
</evidence>
<gene>
    <name evidence="2" type="ORF">BF38_4035</name>
    <name evidence="3" type="ORF">FOC89_27930</name>
</gene>
<dbReference type="KEGG" id="btw:BF38_4035"/>
<dbReference type="AlphaFoldDB" id="A0A0B5NM41"/>
<proteinExistence type="predicted"/>
<sequence length="46" mass="5256">MINPFFLQGNATISVADELKKFKELLDMGVITEDEFNAKKKQLLNI</sequence>
<accession>A0A0B5NM41</accession>
<dbReference type="RefSeq" id="WP_000609635.1">
    <property type="nucleotide sequence ID" value="NZ_CP009335.1"/>
</dbReference>
<dbReference type="Proteomes" id="UP000031876">
    <property type="component" value="Chromosome"/>
</dbReference>
<dbReference type="EMBL" id="CP009335">
    <property type="protein sequence ID" value="AJG77465.1"/>
    <property type="molecule type" value="Genomic_DNA"/>
</dbReference>
<evidence type="ECO:0000313" key="3">
    <source>
        <dbReference type="EMBL" id="QKH27615.1"/>
    </source>
</evidence>
<protein>
    <submittedName>
        <fullName evidence="3">SHOCT domain-containing protein</fullName>
    </submittedName>
</protein>